<protein>
    <recommendedName>
        <fullName evidence="2">Tr-type G domain-containing protein</fullName>
    </recommendedName>
</protein>
<dbReference type="AlphaFoldDB" id="A0A640KT53"/>
<reference evidence="3" key="1">
    <citation type="submission" date="2019-11" db="EMBL/GenBank/DDBJ databases">
        <title>Leishmania tarentolae CDS.</title>
        <authorList>
            <person name="Goto Y."/>
            <person name="Yamagishi J."/>
        </authorList>
    </citation>
    <scope>NUCLEOTIDE SEQUENCE [LARGE SCALE GENOMIC DNA]</scope>
    <source>
        <strain evidence="3">Parrot Tar II</strain>
    </source>
</reference>
<dbReference type="PANTHER" id="PTHR43721:SF9">
    <property type="entry name" value="GTP-BINDING PROTEIN 1"/>
    <property type="match status" value="1"/>
</dbReference>
<dbReference type="SUPFAM" id="SSF50447">
    <property type="entry name" value="Translation proteins"/>
    <property type="match status" value="1"/>
</dbReference>
<dbReference type="Pfam" id="PF00009">
    <property type="entry name" value="GTP_EFTU"/>
    <property type="match status" value="1"/>
</dbReference>
<dbReference type="InterPro" id="IPR050055">
    <property type="entry name" value="EF-Tu_GTPase"/>
</dbReference>
<evidence type="ECO:0000259" key="2">
    <source>
        <dbReference type="Pfam" id="PF00009"/>
    </source>
</evidence>
<dbReference type="EMBL" id="BLBS01000054">
    <property type="protein sequence ID" value="GET92305.1"/>
    <property type="molecule type" value="Genomic_DNA"/>
</dbReference>
<dbReference type="Proteomes" id="UP000419144">
    <property type="component" value="Unassembled WGS sequence"/>
</dbReference>
<dbReference type="GO" id="GO:0003746">
    <property type="term" value="F:translation elongation factor activity"/>
    <property type="evidence" value="ECO:0007669"/>
    <property type="project" value="TreeGrafter"/>
</dbReference>
<dbReference type="GO" id="GO:0003924">
    <property type="term" value="F:GTPase activity"/>
    <property type="evidence" value="ECO:0007669"/>
    <property type="project" value="InterPro"/>
</dbReference>
<dbReference type="OrthoDB" id="248233at2759"/>
<dbReference type="Gene3D" id="2.40.30.10">
    <property type="entry name" value="Translation factors"/>
    <property type="match status" value="1"/>
</dbReference>
<feature type="domain" description="Tr-type G" evidence="2">
    <location>
        <begin position="381"/>
        <end position="663"/>
    </location>
</feature>
<dbReference type="GO" id="GO:0005525">
    <property type="term" value="F:GTP binding"/>
    <property type="evidence" value="ECO:0007669"/>
    <property type="project" value="InterPro"/>
</dbReference>
<accession>A0A640KT53</accession>
<feature type="compositionally biased region" description="Low complexity" evidence="1">
    <location>
        <begin position="618"/>
        <end position="630"/>
    </location>
</feature>
<dbReference type="InterPro" id="IPR000795">
    <property type="entry name" value="T_Tr_GTP-bd_dom"/>
</dbReference>
<evidence type="ECO:0000313" key="4">
    <source>
        <dbReference type="Proteomes" id="UP000419144"/>
    </source>
</evidence>
<dbReference type="VEuPathDB" id="TriTrypDB:LtaPh_3423300"/>
<dbReference type="InterPro" id="IPR027417">
    <property type="entry name" value="P-loop_NTPase"/>
</dbReference>
<feature type="region of interest" description="Disordered" evidence="1">
    <location>
        <begin position="610"/>
        <end position="630"/>
    </location>
</feature>
<dbReference type="PANTHER" id="PTHR43721">
    <property type="entry name" value="ELONGATION FACTOR TU-RELATED"/>
    <property type="match status" value="1"/>
</dbReference>
<keyword evidence="4" id="KW-1185">Reference proteome</keyword>
<proteinExistence type="predicted"/>
<feature type="region of interest" description="Disordered" evidence="1">
    <location>
        <begin position="124"/>
        <end position="147"/>
    </location>
</feature>
<feature type="compositionally biased region" description="Low complexity" evidence="1">
    <location>
        <begin position="127"/>
        <end position="139"/>
    </location>
</feature>
<dbReference type="Gene3D" id="3.40.50.300">
    <property type="entry name" value="P-loop containing nucleotide triphosphate hydrolases"/>
    <property type="match status" value="1"/>
</dbReference>
<organism evidence="3 4">
    <name type="scientific">Leishmania tarentolae</name>
    <name type="common">Sauroleishmania tarentolae</name>
    <dbReference type="NCBI Taxonomy" id="5689"/>
    <lineage>
        <taxon>Eukaryota</taxon>
        <taxon>Discoba</taxon>
        <taxon>Euglenozoa</taxon>
        <taxon>Kinetoplastea</taxon>
        <taxon>Metakinetoplastina</taxon>
        <taxon>Trypanosomatida</taxon>
        <taxon>Trypanosomatidae</taxon>
        <taxon>Leishmaniinae</taxon>
        <taxon>Leishmania</taxon>
        <taxon>lizard Leishmania</taxon>
    </lineage>
</organism>
<dbReference type="SUPFAM" id="SSF52540">
    <property type="entry name" value="P-loop containing nucleoside triphosphate hydrolases"/>
    <property type="match status" value="1"/>
</dbReference>
<evidence type="ECO:0000256" key="1">
    <source>
        <dbReference type="SAM" id="MobiDB-lite"/>
    </source>
</evidence>
<dbReference type="InterPro" id="IPR009000">
    <property type="entry name" value="Transl_B-barrel_sf"/>
</dbReference>
<name>A0A640KT53_LEITA</name>
<evidence type="ECO:0000313" key="3">
    <source>
        <dbReference type="EMBL" id="GET92305.1"/>
    </source>
</evidence>
<sequence length="875" mass="93735">MLQQEAFRIYRKSSDAMASTGTGYQDDAVATTIASSCTSHAHLVPSLILPPPTGYSSTVEVGADEVAALLSTFSPTSSSAHNEEMLGRHTVVQETHAPTKSQQQILAERAHASFHRDRRLQCGQIAPRPTESPRSSTPHSPNPLMDPSALVALPEFVGVHSRETRQGSLLLNGAEEGDCISACPTKSMCDSSSVINPTRSQLLPPSAASTKSSATLHGCRDWLGYQPLTAEDDEGDVEYKWRLTGISQSRFQHLVTQMQFRVSEGHGQCLYELGVSDDGTPRGLTRREFNESLQTISRMAAQLQLEATLLQCCVVGKTAATPTGGSACSPYDKFKVTAAEAGEVYGEQHELCDSKGNEEELLCGEIMLSRRQAANGIHDLSIAFCGAIGSGKSTLMAVLLTSRLDDGCGGTRQALFNHKHELNTGRTSSLASRVWTVAQEPPGKSPALTRPVDAAQLLSPRGSPAAARRGAALSSSCTSSPAAPLPESTLSFTCSSPRFITLLDAGGDITKTMLFCLMSRKPDYVCVCVAADTADVSDVSLYAEVCCAMNTPFVVVITKSDLIEEFELDGLIMELAIALKMVGCEAEQVDSMLMAETYCRAWLPRHRDAPVEGSVDKTTPGSTSPTTASLPRAQRLRVPVFCVSSVEGGEGLELFRYCLSHLQSPPPSPLLSLPSRASKPPFEVLLDCVFAVDGVGNVVHGRVARGPVEVGCSCYIGPGSDGRFYAVVVRGIHVDGEHVNEAKVGDEATFALNRLPDMVTVSHKGKVLVRQPETAVWSFQASVSVLSQAMSVYMEPIMYTRNARQAVCVTSVTPLRSEEENDSAAAAGLRESTVVQCRFLFRPEVVSADDAVVLHWAPRGIAIGHITSVEALMKV</sequence>
<gene>
    <name evidence="3" type="ORF">LtaPh_3423300</name>
</gene>
<comment type="caution">
    <text evidence="3">The sequence shown here is derived from an EMBL/GenBank/DDBJ whole genome shotgun (WGS) entry which is preliminary data.</text>
</comment>